<dbReference type="InterPro" id="IPR011989">
    <property type="entry name" value="ARM-like"/>
</dbReference>
<name>A0ABR2J0X5_9EUKA</name>
<dbReference type="EMBL" id="JAPFFF010000014">
    <property type="protein sequence ID" value="KAK8871185.1"/>
    <property type="molecule type" value="Genomic_DNA"/>
</dbReference>
<dbReference type="SUPFAM" id="SSF48371">
    <property type="entry name" value="ARM repeat"/>
    <property type="match status" value="1"/>
</dbReference>
<accession>A0ABR2J0X5</accession>
<keyword evidence="2" id="KW-1185">Reference proteome</keyword>
<reference evidence="1 2" key="1">
    <citation type="submission" date="2024-04" db="EMBL/GenBank/DDBJ databases">
        <title>Tritrichomonas musculus Genome.</title>
        <authorList>
            <person name="Alves-Ferreira E."/>
            <person name="Grigg M."/>
            <person name="Lorenzi H."/>
            <person name="Galac M."/>
        </authorList>
    </citation>
    <scope>NUCLEOTIDE SEQUENCE [LARGE SCALE GENOMIC DNA]</scope>
    <source>
        <strain evidence="1 2">EAF2021</strain>
    </source>
</reference>
<comment type="caution">
    <text evidence="1">The sequence shown here is derived from an EMBL/GenBank/DDBJ whole genome shotgun (WGS) entry which is preliminary data.</text>
</comment>
<gene>
    <name evidence="1" type="ORF">M9Y10_009098</name>
</gene>
<dbReference type="Gene3D" id="1.25.10.10">
    <property type="entry name" value="Leucine-rich Repeat Variant"/>
    <property type="match status" value="1"/>
</dbReference>
<evidence type="ECO:0000313" key="2">
    <source>
        <dbReference type="Proteomes" id="UP001470230"/>
    </source>
</evidence>
<dbReference type="Proteomes" id="UP001470230">
    <property type="component" value="Unassembled WGS sequence"/>
</dbReference>
<organism evidence="1 2">
    <name type="scientific">Tritrichomonas musculus</name>
    <dbReference type="NCBI Taxonomy" id="1915356"/>
    <lineage>
        <taxon>Eukaryota</taxon>
        <taxon>Metamonada</taxon>
        <taxon>Parabasalia</taxon>
        <taxon>Tritrichomonadida</taxon>
        <taxon>Tritrichomonadidae</taxon>
        <taxon>Tritrichomonas</taxon>
    </lineage>
</organism>
<evidence type="ECO:0000313" key="1">
    <source>
        <dbReference type="EMBL" id="KAK8871185.1"/>
    </source>
</evidence>
<proteinExistence type="predicted"/>
<sequence length="449" mass="52735">MDDSQSCRRSIRFSEDNDLMAPLYDEKLKLDFSNHLVQLRKGNPDEIARFMRYFQINSPEKLLTAITSEQNFHAFLKEAILSDNDFSQFNGLYVISLITNTDEDFSFLIDPQILTFLLQKINDDYYGYRLIALTIINNLLIQYRNTYDFFSQMNLANQLKFIADFRSESNNEEYMEAFKRKEMILDEISYTIYIITKEDKNTNTKLFKIEEAPILWDTLLFLFDQYDDTTLRRRIIGSMANIISAGFIGQISESMMDFFSWVVIDSMDLLTAFSYFVTCLPKIDDFFTELIRRGILDNMAEVIERDSDQNPEEIYRMLGEIRFATDNQDFMALTLKKLKGPAKYYTRVEIVYYLSRIIYPTSTALIQLLMNHDVFLDITEIMSSEEAEVVHFCLDFIYNVLDCYTKAFQKKASTFPSANIIETDLSEMVSKIDDEADEKIRIILEKFDE</sequence>
<protein>
    <submittedName>
        <fullName evidence="1">Uncharacterized protein</fullName>
    </submittedName>
</protein>
<dbReference type="InterPro" id="IPR016024">
    <property type="entry name" value="ARM-type_fold"/>
</dbReference>